<reference evidence="4" key="1">
    <citation type="submission" date="2017-09" db="EMBL/GenBank/DDBJ databases">
        <authorList>
            <person name="Varghese N."/>
            <person name="Submissions S."/>
        </authorList>
    </citation>
    <scope>NUCLEOTIDE SEQUENCE [LARGE SCALE GENOMIC DNA]</scope>
    <source>
        <strain evidence="4">DSM 45537</strain>
    </source>
</reference>
<keyword evidence="4" id="KW-1185">Reference proteome</keyword>
<accession>A0A285LUW8</accession>
<organism evidence="3 4">
    <name type="scientific">Nocardia amikacinitolerans</name>
    <dbReference type="NCBI Taxonomy" id="756689"/>
    <lineage>
        <taxon>Bacteria</taxon>
        <taxon>Bacillati</taxon>
        <taxon>Actinomycetota</taxon>
        <taxon>Actinomycetes</taxon>
        <taxon>Mycobacteriales</taxon>
        <taxon>Nocardiaceae</taxon>
        <taxon>Nocardia</taxon>
    </lineage>
</organism>
<feature type="domain" description="DUF1980" evidence="2">
    <location>
        <begin position="143"/>
        <end position="234"/>
    </location>
</feature>
<keyword evidence="1" id="KW-0472">Membrane</keyword>
<feature type="transmembrane region" description="Helical" evidence="1">
    <location>
        <begin position="33"/>
        <end position="54"/>
    </location>
</feature>
<dbReference type="STRING" id="1379680.GCA_001612615_01932"/>
<evidence type="ECO:0000313" key="4">
    <source>
        <dbReference type="Proteomes" id="UP000219565"/>
    </source>
</evidence>
<protein>
    <submittedName>
        <fullName evidence="3">TIGR03943 family protein</fullName>
    </submittedName>
</protein>
<dbReference type="RefSeq" id="WP_179831031.1">
    <property type="nucleotide sequence ID" value="NZ_JAMTCW010000015.1"/>
</dbReference>
<dbReference type="InterPro" id="IPR048447">
    <property type="entry name" value="DUF1980_C"/>
</dbReference>
<dbReference type="Pfam" id="PF21537">
    <property type="entry name" value="DUF1980_C"/>
    <property type="match status" value="1"/>
</dbReference>
<dbReference type="NCBIfam" id="TIGR03943">
    <property type="entry name" value="TIGR03943 family putative permease subunit"/>
    <property type="match status" value="1"/>
</dbReference>
<dbReference type="AlphaFoldDB" id="A0A285LUW8"/>
<dbReference type="InterPro" id="IPR015402">
    <property type="entry name" value="DUF1980"/>
</dbReference>
<feature type="transmembrane region" description="Helical" evidence="1">
    <location>
        <begin position="74"/>
        <end position="96"/>
    </location>
</feature>
<dbReference type="EMBL" id="OBEG01000006">
    <property type="protein sequence ID" value="SNY88702.1"/>
    <property type="molecule type" value="Genomic_DNA"/>
</dbReference>
<evidence type="ECO:0000256" key="1">
    <source>
        <dbReference type="SAM" id="Phobius"/>
    </source>
</evidence>
<keyword evidence="1" id="KW-0812">Transmembrane</keyword>
<evidence type="ECO:0000313" key="3">
    <source>
        <dbReference type="EMBL" id="SNY88702.1"/>
    </source>
</evidence>
<name>A0A285LUW8_9NOCA</name>
<gene>
    <name evidence="3" type="ORF">SAMN04244553_5686</name>
</gene>
<evidence type="ECO:0000259" key="2">
    <source>
        <dbReference type="Pfam" id="PF21537"/>
    </source>
</evidence>
<keyword evidence="1" id="KW-1133">Transmembrane helix</keyword>
<sequence length="238" mass="26146">MRRETQNLLLLLIGIAVLRTTFDGTYLRYVKPGLFPFLLISGIGIVALGTAAIIGDLYRGRAAHEHGHGRVQWLLLAPVATLLLVAPPALGAGAAVTSSAIRPPDPVVAQPELVAYAPLPDEPAPFLSISEVVNRATLDSTRSLDGREITVSGFVLRRMRGYGIDLARVVITCCVADARYIRLHLSGIEEPLDEDTWLEVRGVVEPDSARRDRDSTPTLVVREYHRVERPDHSYERGR</sequence>
<proteinExistence type="predicted"/>
<dbReference type="Proteomes" id="UP000219565">
    <property type="component" value="Unassembled WGS sequence"/>
</dbReference>